<evidence type="ECO:0000256" key="2">
    <source>
        <dbReference type="HAMAP-Rule" id="MF_01477"/>
    </source>
</evidence>
<comment type="function">
    <text evidence="2">Functions as a ribosomal silencing factor. Interacts with ribosomal protein uL14 (rplN), blocking formation of intersubunit bridge B8. Prevents association of the 30S and 50S ribosomal subunits and the formation of functional ribosomes, thus repressing translation.</text>
</comment>
<proteinExistence type="inferred from homology"/>
<feature type="compositionally biased region" description="Basic residues" evidence="3">
    <location>
        <begin position="200"/>
        <end position="209"/>
    </location>
</feature>
<dbReference type="PANTHER" id="PTHR21043">
    <property type="entry name" value="IOJAP SUPERFAMILY ORTHOLOG"/>
    <property type="match status" value="1"/>
</dbReference>
<dbReference type="GO" id="GO:0017148">
    <property type="term" value="P:negative regulation of translation"/>
    <property type="evidence" value="ECO:0007669"/>
    <property type="project" value="UniProtKB-UniRule"/>
</dbReference>
<keyword evidence="2" id="KW-0810">Translation regulation</keyword>
<evidence type="ECO:0000256" key="1">
    <source>
        <dbReference type="ARBA" id="ARBA00010574"/>
    </source>
</evidence>
<dbReference type="Gene3D" id="3.30.460.10">
    <property type="entry name" value="Beta Polymerase, domain 2"/>
    <property type="match status" value="1"/>
</dbReference>
<evidence type="ECO:0000256" key="3">
    <source>
        <dbReference type="SAM" id="MobiDB-lite"/>
    </source>
</evidence>
<comment type="similarity">
    <text evidence="1 2">Belongs to the Iojap/RsfS family.</text>
</comment>
<dbReference type="AlphaFoldDB" id="A0A7W8E4I2"/>
<reference evidence="4 5" key="1">
    <citation type="submission" date="2020-08" db="EMBL/GenBank/DDBJ databases">
        <title>Genomic Encyclopedia of Type Strains, Phase IV (KMG-V): Genome sequencing to study the core and pangenomes of soil and plant-associated prokaryotes.</title>
        <authorList>
            <person name="Whitman W."/>
        </authorList>
    </citation>
    <scope>NUCLEOTIDE SEQUENCE [LARGE SCALE GENOMIC DNA]</scope>
    <source>
        <strain evidence="4 5">M8UP14</strain>
    </source>
</reference>
<dbReference type="InterPro" id="IPR043519">
    <property type="entry name" value="NT_sf"/>
</dbReference>
<dbReference type="GO" id="GO:0090071">
    <property type="term" value="P:negative regulation of ribosome biogenesis"/>
    <property type="evidence" value="ECO:0007669"/>
    <property type="project" value="UniProtKB-UniRule"/>
</dbReference>
<organism evidence="4 5">
    <name type="scientific">Granulicella aggregans</name>
    <dbReference type="NCBI Taxonomy" id="474949"/>
    <lineage>
        <taxon>Bacteria</taxon>
        <taxon>Pseudomonadati</taxon>
        <taxon>Acidobacteriota</taxon>
        <taxon>Terriglobia</taxon>
        <taxon>Terriglobales</taxon>
        <taxon>Acidobacteriaceae</taxon>
        <taxon>Granulicella</taxon>
    </lineage>
</organism>
<protein>
    <recommendedName>
        <fullName evidence="2">Ribosomal silencing factor RsfS</fullName>
    </recommendedName>
</protein>
<name>A0A7W8E4I2_9BACT</name>
<dbReference type="PANTHER" id="PTHR21043:SF0">
    <property type="entry name" value="MITOCHONDRIAL ASSEMBLY OF RIBOSOMAL LARGE SUBUNIT PROTEIN 1"/>
    <property type="match status" value="1"/>
</dbReference>
<dbReference type="GO" id="GO:0005737">
    <property type="term" value="C:cytoplasm"/>
    <property type="evidence" value="ECO:0007669"/>
    <property type="project" value="UniProtKB-SubCell"/>
</dbReference>
<dbReference type="Proteomes" id="UP000540989">
    <property type="component" value="Unassembled WGS sequence"/>
</dbReference>
<comment type="caution">
    <text evidence="4">The sequence shown here is derived from an EMBL/GenBank/DDBJ whole genome shotgun (WGS) entry which is preliminary data.</text>
</comment>
<evidence type="ECO:0000313" key="5">
    <source>
        <dbReference type="Proteomes" id="UP000540989"/>
    </source>
</evidence>
<dbReference type="GO" id="GO:0043023">
    <property type="term" value="F:ribosomal large subunit binding"/>
    <property type="evidence" value="ECO:0007669"/>
    <property type="project" value="TreeGrafter"/>
</dbReference>
<keyword evidence="2" id="KW-0963">Cytoplasm</keyword>
<sequence>MASIESYQLVLAAAAACEDKKAEDIRILALDPAESGLSDYFLICNGTNERQNVAITDEIEIRLKREFGVYPTSVEGRRQAEWILMDYTDFIVHVFSPEKRAFYGLERLRKSAKTISVEELNAELKALITSSRSKKAAVKTVAAPVAKKSAAKKVVAKKATSRVKVAATKKTAAPAKTAAKKPTKVATVKKAASKTSAKTSAKKAAKKAK</sequence>
<feature type="compositionally biased region" description="Low complexity" evidence="3">
    <location>
        <begin position="184"/>
        <end position="199"/>
    </location>
</feature>
<dbReference type="HAMAP" id="MF_01477">
    <property type="entry name" value="Iojap_RsfS"/>
    <property type="match status" value="1"/>
</dbReference>
<dbReference type="Pfam" id="PF02410">
    <property type="entry name" value="RsfS"/>
    <property type="match status" value="1"/>
</dbReference>
<comment type="subcellular location">
    <subcellularLocation>
        <location evidence="2">Cytoplasm</location>
    </subcellularLocation>
</comment>
<dbReference type="EMBL" id="JACHIP010000002">
    <property type="protein sequence ID" value="MBB5057185.1"/>
    <property type="molecule type" value="Genomic_DNA"/>
</dbReference>
<evidence type="ECO:0000313" key="4">
    <source>
        <dbReference type="EMBL" id="MBB5057185.1"/>
    </source>
</evidence>
<feature type="compositionally biased region" description="Low complexity" evidence="3">
    <location>
        <begin position="166"/>
        <end position="177"/>
    </location>
</feature>
<keyword evidence="2" id="KW-0678">Repressor</keyword>
<dbReference type="InterPro" id="IPR004394">
    <property type="entry name" value="Iojap/RsfS/C7orf30"/>
</dbReference>
<gene>
    <name evidence="2" type="primary">rsfS</name>
    <name evidence="4" type="ORF">HDF16_001870</name>
</gene>
<accession>A0A7W8E4I2</accession>
<keyword evidence="5" id="KW-1185">Reference proteome</keyword>
<comment type="subunit">
    <text evidence="2">Interacts with ribosomal protein uL14 (rplN).</text>
</comment>
<dbReference type="NCBIfam" id="TIGR00090">
    <property type="entry name" value="rsfS_iojap_ybeB"/>
    <property type="match status" value="1"/>
</dbReference>
<feature type="region of interest" description="Disordered" evidence="3">
    <location>
        <begin position="166"/>
        <end position="209"/>
    </location>
</feature>
<dbReference type="GO" id="GO:0042256">
    <property type="term" value="P:cytosolic ribosome assembly"/>
    <property type="evidence" value="ECO:0007669"/>
    <property type="project" value="UniProtKB-UniRule"/>
</dbReference>
<dbReference type="SUPFAM" id="SSF81301">
    <property type="entry name" value="Nucleotidyltransferase"/>
    <property type="match status" value="1"/>
</dbReference>
<dbReference type="RefSeq" id="WP_184215740.1">
    <property type="nucleotide sequence ID" value="NZ_JACHIP010000002.1"/>
</dbReference>